<dbReference type="PANTHER" id="PTHR44086:SF10">
    <property type="entry name" value="THIOSULFATE SULFURTRANSFERASE_RHODANESE-LIKE DOMAIN-CONTAINING PROTEIN 3"/>
    <property type="match status" value="1"/>
</dbReference>
<protein>
    <submittedName>
        <fullName evidence="2">Rhodanese-like domain-containing protein</fullName>
    </submittedName>
</protein>
<dbReference type="PANTHER" id="PTHR44086">
    <property type="entry name" value="THIOSULFATE SULFURTRANSFERASE RDL2, MITOCHONDRIAL-RELATED"/>
    <property type="match status" value="1"/>
</dbReference>
<dbReference type="EMBL" id="SMUV01000035">
    <property type="protein sequence ID" value="TDK52640.1"/>
    <property type="molecule type" value="Genomic_DNA"/>
</dbReference>
<dbReference type="SMART" id="SM00450">
    <property type="entry name" value="RHOD"/>
    <property type="match status" value="1"/>
</dbReference>
<dbReference type="InterPro" id="IPR036873">
    <property type="entry name" value="Rhodanese-like_dom_sf"/>
</dbReference>
<evidence type="ECO:0000259" key="1">
    <source>
        <dbReference type="PROSITE" id="PS50206"/>
    </source>
</evidence>
<dbReference type="Proteomes" id="UP000295301">
    <property type="component" value="Unassembled WGS sequence"/>
</dbReference>
<dbReference type="GO" id="GO:0004792">
    <property type="term" value="F:thiosulfate-cyanide sulfurtransferase activity"/>
    <property type="evidence" value="ECO:0007669"/>
    <property type="project" value="TreeGrafter"/>
</dbReference>
<dbReference type="Gene3D" id="3.40.250.10">
    <property type="entry name" value="Rhodanese-like domain"/>
    <property type="match status" value="1"/>
</dbReference>
<dbReference type="PROSITE" id="PS50206">
    <property type="entry name" value="RHODANESE_3"/>
    <property type="match status" value="1"/>
</dbReference>
<accession>A0A4R5VGN2</accession>
<dbReference type="Pfam" id="PF00581">
    <property type="entry name" value="Rhodanese"/>
    <property type="match status" value="1"/>
</dbReference>
<proteinExistence type="predicted"/>
<evidence type="ECO:0000313" key="3">
    <source>
        <dbReference type="Proteomes" id="UP000295301"/>
    </source>
</evidence>
<name>A0A4R5VGN2_9RHOB</name>
<reference evidence="2 3" key="1">
    <citation type="submission" date="2019-03" db="EMBL/GenBank/DDBJ databases">
        <title>Ruegeria lutea sp. nov., a novel strain, isolated from marine sediment, the Masan Bay, South Korea.</title>
        <authorList>
            <person name="Kim J."/>
            <person name="Kim D.-Y."/>
            <person name="Lee S.-S."/>
        </authorList>
    </citation>
    <scope>NUCLEOTIDE SEQUENCE [LARGE SCALE GENOMIC DNA]</scope>
    <source>
        <strain evidence="2 3">318-1</strain>
    </source>
</reference>
<dbReference type="InterPro" id="IPR001763">
    <property type="entry name" value="Rhodanese-like_dom"/>
</dbReference>
<feature type="domain" description="Rhodanese" evidence="1">
    <location>
        <begin position="28"/>
        <end position="124"/>
    </location>
</feature>
<dbReference type="SUPFAM" id="SSF52821">
    <property type="entry name" value="Rhodanese/Cell cycle control phosphatase"/>
    <property type="match status" value="1"/>
</dbReference>
<dbReference type="AlphaFoldDB" id="A0A4R5VGN2"/>
<comment type="caution">
    <text evidence="2">The sequence shown here is derived from an EMBL/GenBank/DDBJ whole genome shotgun (WGS) entry which is preliminary data.</text>
</comment>
<sequence>MALTVKDMMEAANAAVERIDGARAQALLAQGALLLDIRDAPELQNSGRAAGSHHIPRGMLEFRADPNTQFHDPELAFDRPVVLHCASGGRAALAGKLLKDMGYAQVYNMGGLDDWKSAGGPMIEPVDQGM</sequence>
<dbReference type="OrthoDB" id="9807812at2"/>
<organism evidence="2 3">
    <name type="scientific">Antarcticimicrobium luteum</name>
    <dbReference type="NCBI Taxonomy" id="2547397"/>
    <lineage>
        <taxon>Bacteria</taxon>
        <taxon>Pseudomonadati</taxon>
        <taxon>Pseudomonadota</taxon>
        <taxon>Alphaproteobacteria</taxon>
        <taxon>Rhodobacterales</taxon>
        <taxon>Paracoccaceae</taxon>
        <taxon>Antarcticimicrobium</taxon>
    </lineage>
</organism>
<evidence type="ECO:0000313" key="2">
    <source>
        <dbReference type="EMBL" id="TDK52640.1"/>
    </source>
</evidence>
<dbReference type="RefSeq" id="WP_133357956.1">
    <property type="nucleotide sequence ID" value="NZ_SMUV01000035.1"/>
</dbReference>
<keyword evidence="3" id="KW-1185">Reference proteome</keyword>
<gene>
    <name evidence="2" type="ORF">E1832_01390</name>
</gene>